<dbReference type="STRING" id="926569.ANT_25620"/>
<proteinExistence type="predicted"/>
<dbReference type="Gene3D" id="3.50.30.50">
    <property type="entry name" value="Putative cyclase"/>
    <property type="match status" value="1"/>
</dbReference>
<dbReference type="AlphaFoldDB" id="E8MZP0"/>
<name>E8MZP0_ANATU</name>
<dbReference type="InParanoid" id="E8MZP0"/>
<dbReference type="Pfam" id="PF04199">
    <property type="entry name" value="Cyclase"/>
    <property type="match status" value="1"/>
</dbReference>
<dbReference type="InterPro" id="IPR037175">
    <property type="entry name" value="KFase_sf"/>
</dbReference>
<dbReference type="RefSeq" id="WP_013560943.1">
    <property type="nucleotide sequence ID" value="NC_014960.1"/>
</dbReference>
<protein>
    <recommendedName>
        <fullName evidence="3">Cyclase family protein</fullName>
    </recommendedName>
</protein>
<dbReference type="InterPro" id="IPR007325">
    <property type="entry name" value="KFase/CYL"/>
</dbReference>
<dbReference type="KEGG" id="atm:ANT_25620"/>
<gene>
    <name evidence="1" type="ordered locus">ANT_25620</name>
</gene>
<dbReference type="Proteomes" id="UP000008922">
    <property type="component" value="Chromosome"/>
</dbReference>
<dbReference type="eggNOG" id="COG1878">
    <property type="taxonomic scope" value="Bacteria"/>
</dbReference>
<dbReference type="PANTHER" id="PTHR31118:SF12">
    <property type="entry name" value="CYCLASE-LIKE PROTEIN 2"/>
    <property type="match status" value="1"/>
</dbReference>
<dbReference type="OrthoDB" id="9796085at2"/>
<dbReference type="HOGENOM" id="CLU_030671_2_0_0"/>
<evidence type="ECO:0000313" key="2">
    <source>
        <dbReference type="Proteomes" id="UP000008922"/>
    </source>
</evidence>
<sequence>MPVLKFSRVVELSHPIHPEIPQWQGDPPVIFTPHTDIPSSGYFLRAFSMGEHSGTHLNAPASFITGGRGVDEIPAGQLLLPAVVISITEKARANPDYALSLEDITRWEQHHGEIPAGALVLLHTGWSQFWNDPQRYYGLDEQHNTHFPGFDTQCARFLMTQRGAAGLGCDTPGVEPAWDIHFSVNRCIAEHDGLALENLTNLQELPPIGAWVFIGRLALKDGSGSPICVLGLTP</sequence>
<accession>E8MZP0</accession>
<keyword evidence="2" id="KW-1185">Reference proteome</keyword>
<dbReference type="EMBL" id="AP012029">
    <property type="protein sequence ID" value="BAJ64588.1"/>
    <property type="molecule type" value="Genomic_DNA"/>
</dbReference>
<reference evidence="1 2" key="1">
    <citation type="submission" date="2010-12" db="EMBL/GenBank/DDBJ databases">
        <title>Whole genome sequence of Anaerolinea thermophila UNI-1.</title>
        <authorList>
            <person name="Narita-Yamada S."/>
            <person name="Kishi E."/>
            <person name="Watanabe Y."/>
            <person name="Takasaki K."/>
            <person name="Ankai A."/>
            <person name="Oguchi A."/>
            <person name="Fukui S."/>
            <person name="Takahashi M."/>
            <person name="Yashiro I."/>
            <person name="Hosoyama A."/>
            <person name="Sekiguchi Y."/>
            <person name="Hanada S."/>
            <person name="Fujita N."/>
        </authorList>
    </citation>
    <scope>NUCLEOTIDE SEQUENCE [LARGE SCALE GENOMIC DNA]</scope>
    <source>
        <strain evidence="2">DSM 14523 / JCM 11388 / NBRC 100420 / UNI-1</strain>
    </source>
</reference>
<dbReference type="GO" id="GO:0019441">
    <property type="term" value="P:L-tryptophan catabolic process to kynurenine"/>
    <property type="evidence" value="ECO:0007669"/>
    <property type="project" value="InterPro"/>
</dbReference>
<evidence type="ECO:0008006" key="3">
    <source>
        <dbReference type="Google" id="ProtNLM"/>
    </source>
</evidence>
<dbReference type="SUPFAM" id="SSF102198">
    <property type="entry name" value="Putative cyclase"/>
    <property type="match status" value="1"/>
</dbReference>
<organism evidence="1 2">
    <name type="scientific">Anaerolinea thermophila (strain DSM 14523 / JCM 11388 / NBRC 100420 / UNI-1)</name>
    <dbReference type="NCBI Taxonomy" id="926569"/>
    <lineage>
        <taxon>Bacteria</taxon>
        <taxon>Bacillati</taxon>
        <taxon>Chloroflexota</taxon>
        <taxon>Anaerolineae</taxon>
        <taxon>Anaerolineales</taxon>
        <taxon>Anaerolineaceae</taxon>
        <taxon>Anaerolinea</taxon>
    </lineage>
</organism>
<evidence type="ECO:0000313" key="1">
    <source>
        <dbReference type="EMBL" id="BAJ64588.1"/>
    </source>
</evidence>
<dbReference type="PANTHER" id="PTHR31118">
    <property type="entry name" value="CYCLASE-LIKE PROTEIN 2"/>
    <property type="match status" value="1"/>
</dbReference>
<dbReference type="GO" id="GO:0004061">
    <property type="term" value="F:arylformamidase activity"/>
    <property type="evidence" value="ECO:0007669"/>
    <property type="project" value="InterPro"/>
</dbReference>